<proteinExistence type="predicted"/>
<accession>A0ABD4YPB8</accession>
<comment type="caution">
    <text evidence="3">The sequence shown here is derived from an EMBL/GenBank/DDBJ whole genome shotgun (WGS) entry which is preliminary data.</text>
</comment>
<evidence type="ECO:0000256" key="2">
    <source>
        <dbReference type="SAM" id="SignalP"/>
    </source>
</evidence>
<sequence length="155" mass="15957">MNTIIFPCVAMLAAGVCLTASAQTVTPLKGQSPELTQQDIAACQAQIGSAASSSPDSREAGGRARGAAAGAAAGAAVAGARGRQHEEVYDRVDDDTKQAYRQNQAKDAAAAGMVVGGSRQRQDRRQDRATQNQQAAAASSAYAACMQQRGYQVTP</sequence>
<dbReference type="AlphaFoldDB" id="A0ABD4YPB8"/>
<dbReference type="EMBL" id="JAOBZK010000001">
    <property type="protein sequence ID" value="MDH1176476.1"/>
    <property type="molecule type" value="Genomic_DNA"/>
</dbReference>
<feature type="region of interest" description="Disordered" evidence="1">
    <location>
        <begin position="46"/>
        <end position="137"/>
    </location>
</feature>
<feature type="compositionally biased region" description="Low complexity" evidence="1">
    <location>
        <begin position="65"/>
        <end position="81"/>
    </location>
</feature>
<dbReference type="RefSeq" id="WP_279988648.1">
    <property type="nucleotide sequence ID" value="NZ_CP123364.1"/>
</dbReference>
<feature type="compositionally biased region" description="Polar residues" evidence="1">
    <location>
        <begin position="46"/>
        <end position="55"/>
    </location>
</feature>
<feature type="compositionally biased region" description="Basic and acidic residues" evidence="1">
    <location>
        <begin position="83"/>
        <end position="98"/>
    </location>
</feature>
<keyword evidence="2" id="KW-0732">Signal</keyword>
<organism evidence="3 4">
    <name type="scientific">Achromobacter mucicolens</name>
    <dbReference type="NCBI Taxonomy" id="1389922"/>
    <lineage>
        <taxon>Bacteria</taxon>
        <taxon>Pseudomonadati</taxon>
        <taxon>Pseudomonadota</taxon>
        <taxon>Betaproteobacteria</taxon>
        <taxon>Burkholderiales</taxon>
        <taxon>Alcaligenaceae</taxon>
        <taxon>Achromobacter</taxon>
    </lineage>
</organism>
<gene>
    <name evidence="3" type="ORF">N5C72_00235</name>
</gene>
<feature type="signal peptide" evidence="2">
    <location>
        <begin position="1"/>
        <end position="22"/>
    </location>
</feature>
<name>A0ABD4YPB8_9BURK</name>
<dbReference type="GeneID" id="92785271"/>
<evidence type="ECO:0000256" key="1">
    <source>
        <dbReference type="SAM" id="MobiDB-lite"/>
    </source>
</evidence>
<feature type="chain" id="PRO_5044835542" evidence="2">
    <location>
        <begin position="23"/>
        <end position="155"/>
    </location>
</feature>
<evidence type="ECO:0000313" key="3">
    <source>
        <dbReference type="EMBL" id="MDH1176476.1"/>
    </source>
</evidence>
<reference evidence="3 4" key="1">
    <citation type="submission" date="2022-09" db="EMBL/GenBank/DDBJ databases">
        <title>Intensive care unit water sources are persistently colonized with multi-drug resistant bacteria and are the site of extensive horizontal gene transfer of antibiotic resistance genes.</title>
        <authorList>
            <person name="Diorio-Toth L."/>
        </authorList>
    </citation>
    <scope>NUCLEOTIDE SEQUENCE [LARGE SCALE GENOMIC DNA]</scope>
    <source>
        <strain evidence="3 4">GD03967</strain>
    </source>
</reference>
<evidence type="ECO:0000313" key="4">
    <source>
        <dbReference type="Proteomes" id="UP001158644"/>
    </source>
</evidence>
<dbReference type="Proteomes" id="UP001158644">
    <property type="component" value="Unassembled WGS sequence"/>
</dbReference>
<protein>
    <submittedName>
        <fullName evidence="3">YMGG-like glycine zipper-containing protein</fullName>
    </submittedName>
</protein>